<dbReference type="Proteomes" id="UP001461498">
    <property type="component" value="Unassembled WGS sequence"/>
</dbReference>
<keyword evidence="4" id="KW-1185">Reference proteome</keyword>
<protein>
    <submittedName>
        <fullName evidence="3">Uncharacterized protein</fullName>
    </submittedName>
</protein>
<feature type="chain" id="PRO_5044717623" evidence="2">
    <location>
        <begin position="17"/>
        <end position="149"/>
    </location>
</feature>
<organism evidence="3 4">
    <name type="scientific">Rhynocoris fuscipes</name>
    <dbReference type="NCBI Taxonomy" id="488301"/>
    <lineage>
        <taxon>Eukaryota</taxon>
        <taxon>Metazoa</taxon>
        <taxon>Ecdysozoa</taxon>
        <taxon>Arthropoda</taxon>
        <taxon>Hexapoda</taxon>
        <taxon>Insecta</taxon>
        <taxon>Pterygota</taxon>
        <taxon>Neoptera</taxon>
        <taxon>Paraneoptera</taxon>
        <taxon>Hemiptera</taxon>
        <taxon>Heteroptera</taxon>
        <taxon>Panheteroptera</taxon>
        <taxon>Cimicomorpha</taxon>
        <taxon>Reduviidae</taxon>
        <taxon>Harpactorinae</taxon>
        <taxon>Harpactorini</taxon>
        <taxon>Rhynocoris</taxon>
    </lineage>
</organism>
<dbReference type="EMBL" id="JAPXFL010000012">
    <property type="protein sequence ID" value="KAK9498622.1"/>
    <property type="molecule type" value="Genomic_DNA"/>
</dbReference>
<feature type="region of interest" description="Disordered" evidence="1">
    <location>
        <begin position="79"/>
        <end position="124"/>
    </location>
</feature>
<evidence type="ECO:0000256" key="1">
    <source>
        <dbReference type="SAM" id="MobiDB-lite"/>
    </source>
</evidence>
<dbReference type="EMBL" id="JAPXFL010000012">
    <property type="protein sequence ID" value="KAK9498620.1"/>
    <property type="molecule type" value="Genomic_DNA"/>
</dbReference>
<reference evidence="3 4" key="1">
    <citation type="submission" date="2022-12" db="EMBL/GenBank/DDBJ databases">
        <title>Chromosome-level genome assembly of true bugs.</title>
        <authorList>
            <person name="Ma L."/>
            <person name="Li H."/>
        </authorList>
    </citation>
    <scope>NUCLEOTIDE SEQUENCE [LARGE SCALE GENOMIC DNA]</scope>
    <source>
        <strain evidence="3">Lab_2022b</strain>
    </source>
</reference>
<feature type="compositionally biased region" description="Basic and acidic residues" evidence="1">
    <location>
        <begin position="96"/>
        <end position="105"/>
    </location>
</feature>
<keyword evidence="2" id="KW-0732">Signal</keyword>
<evidence type="ECO:0000313" key="3">
    <source>
        <dbReference type="EMBL" id="KAK9498620.1"/>
    </source>
</evidence>
<evidence type="ECO:0000313" key="4">
    <source>
        <dbReference type="Proteomes" id="UP001461498"/>
    </source>
</evidence>
<name>A0AAW1CKN4_9HEMI</name>
<gene>
    <name evidence="3" type="ORF">O3M35_003213</name>
</gene>
<evidence type="ECO:0000256" key="2">
    <source>
        <dbReference type="SAM" id="SignalP"/>
    </source>
</evidence>
<dbReference type="AlphaFoldDB" id="A0AAW1CKN4"/>
<proteinExistence type="predicted"/>
<accession>A0AAW1CKN4</accession>
<sequence length="149" mass="17272">MLAALFLISIVSSTFAGYFPRTPRYYNWLNQLGEFIQPNLPGVIGDEKYPQQYPEMGDDFGPDTYEFLQFVQDYDPLDHYPYVKDPYEGYGPSNDEENHSEHEDVNPADQYPYVNDPYEGEGPQGYYEQQEAKFIPLLGRTGLINPRVH</sequence>
<feature type="signal peptide" evidence="2">
    <location>
        <begin position="1"/>
        <end position="16"/>
    </location>
</feature>
<comment type="caution">
    <text evidence="3">The sequence shown here is derived from an EMBL/GenBank/DDBJ whole genome shotgun (WGS) entry which is preliminary data.</text>
</comment>